<gene>
    <name evidence="14" type="primary">L5</name>
    <name evidence="14" type="ORF">H648_42849gpL5</name>
</gene>
<evidence type="ECO:0000313" key="15">
    <source>
        <dbReference type="EMBL" id="QDO15638.1"/>
    </source>
</evidence>
<keyword evidence="10" id="KW-1233">Viral attachment to host adhesion receptor</keyword>
<keyword evidence="8" id="KW-0946">Virion</keyword>
<evidence type="ECO:0000256" key="11">
    <source>
        <dbReference type="ARBA" id="ARBA00023296"/>
    </source>
</evidence>
<evidence type="ECO:0000256" key="7">
    <source>
        <dbReference type="ARBA" id="ARBA00022804"/>
    </source>
</evidence>
<dbReference type="SUPFAM" id="SSF49835">
    <property type="entry name" value="Virus attachment protein globular domain"/>
    <property type="match status" value="1"/>
</dbReference>
<evidence type="ECO:0000256" key="3">
    <source>
        <dbReference type="ARBA" id="ARBA00006685"/>
    </source>
</evidence>
<dbReference type="EMBL" id="MK041237">
    <property type="protein sequence ID" value="QDO15638.1"/>
    <property type="molecule type" value="Genomic_DNA"/>
</dbReference>
<protein>
    <submittedName>
        <fullName evidence="14">Fiber</fullName>
    </submittedName>
</protein>
<dbReference type="InterPro" id="IPR000978">
    <property type="entry name" value="Adeno_fibre_knob"/>
</dbReference>
<evidence type="ECO:0000256" key="1">
    <source>
        <dbReference type="ARBA" id="ARBA00004147"/>
    </source>
</evidence>
<evidence type="ECO:0000256" key="9">
    <source>
        <dbReference type="ARBA" id="ARBA00022921"/>
    </source>
</evidence>
<dbReference type="EMBL" id="KM190941">
    <property type="protein sequence ID" value="AIG60089.1"/>
    <property type="molecule type" value="Genomic_DNA"/>
</dbReference>
<dbReference type="InterPro" id="IPR009013">
    <property type="entry name" value="Attachment_protein_shaft_sf"/>
</dbReference>
<evidence type="ECO:0000256" key="10">
    <source>
        <dbReference type="ARBA" id="ARBA00023165"/>
    </source>
</evidence>
<reference evidence="14 16" key="1">
    <citation type="submission" date="2014-07" db="EMBL/GenBank/DDBJ databases">
        <title>A practical approach for molecular epidemiological studies: assortment of viral pathogens in simulated isolate admixture.</title>
        <authorList>
            <person name="Rutvisuttinunt W."/>
            <person name="Chinnawirotpisan P."/>
            <person name="Thaisomboonsuk B."/>
            <person name="Huang A."/>
            <person name="Hussem K."/>
            <person name="Simasathien S."/>
            <person name="Yoon I.-K."/>
            <person name="Klungthong C."/>
            <person name="Fernandez S."/>
        </authorList>
    </citation>
    <scope>NUCLEOTIDE SEQUENCE [LARGE SCALE GENOMIC DNA]</scope>
    <source>
        <strain evidence="14">VIROAF12</strain>
    </source>
</reference>
<dbReference type="InterPro" id="IPR008982">
    <property type="entry name" value="Adenovirus_pIV-like_att"/>
</dbReference>
<dbReference type="GO" id="GO:0007155">
    <property type="term" value="P:cell adhesion"/>
    <property type="evidence" value="ECO:0007669"/>
    <property type="project" value="InterPro"/>
</dbReference>
<evidence type="ECO:0000259" key="13">
    <source>
        <dbReference type="Pfam" id="PF00541"/>
    </source>
</evidence>
<dbReference type="Proteomes" id="UP000315474">
    <property type="component" value="Segment"/>
</dbReference>
<evidence type="ECO:0000256" key="8">
    <source>
        <dbReference type="ARBA" id="ARBA00022844"/>
    </source>
</evidence>
<evidence type="ECO:0000313" key="16">
    <source>
        <dbReference type="Proteomes" id="UP000315474"/>
    </source>
</evidence>
<dbReference type="GO" id="GO:0098671">
    <property type="term" value="P:adhesion receptor-mediated virion attachment to host cell"/>
    <property type="evidence" value="ECO:0007669"/>
    <property type="project" value="UniProtKB-KW"/>
</dbReference>
<evidence type="ECO:0000256" key="4">
    <source>
        <dbReference type="ARBA" id="ARBA00022561"/>
    </source>
</evidence>
<dbReference type="Gene3D" id="2.60.90.10">
    <property type="entry name" value="Adenovirus pIV-related, attachment domain"/>
    <property type="match status" value="1"/>
</dbReference>
<dbReference type="Pfam" id="PF00608">
    <property type="entry name" value="Adeno_shaft"/>
    <property type="match status" value="6"/>
</dbReference>
<keyword evidence="5" id="KW-1048">Host nucleus</keyword>
<dbReference type="PRINTS" id="PR00307">
    <property type="entry name" value="ADENOVSFIBRE"/>
</dbReference>
<dbReference type="Gene3D" id="6.20.10.20">
    <property type="match status" value="1"/>
</dbReference>
<dbReference type="SUPFAM" id="SSF51225">
    <property type="entry name" value="Fibre shaft of virus attachment proteins"/>
    <property type="match status" value="4"/>
</dbReference>
<keyword evidence="6" id="KW-0945">Host-virus interaction</keyword>
<comment type="similarity">
    <text evidence="3">Belongs to the adenoviridae fiber family.</text>
</comment>
<dbReference type="Gene3D" id="2.10.25.20">
    <property type="entry name" value="reovirus attachment protein sigma1, domain 1"/>
    <property type="match status" value="2"/>
</dbReference>
<dbReference type="Pfam" id="PF00541">
    <property type="entry name" value="Adeno_knob"/>
    <property type="match status" value="1"/>
</dbReference>
<keyword evidence="7" id="KW-1161">Viral attachment to host cell</keyword>
<evidence type="ECO:0000256" key="2">
    <source>
        <dbReference type="ARBA" id="ARBA00004328"/>
    </source>
</evidence>
<proteinExistence type="inferred from homology"/>
<evidence type="ECO:0000313" key="14">
    <source>
        <dbReference type="EMBL" id="AIG60089.1"/>
    </source>
</evidence>
<dbReference type="GO" id="GO:0042025">
    <property type="term" value="C:host cell nucleus"/>
    <property type="evidence" value="ECO:0007669"/>
    <property type="project" value="UniProtKB-SubCell"/>
</dbReference>
<evidence type="ECO:0000256" key="12">
    <source>
        <dbReference type="SAM" id="MobiDB-lite"/>
    </source>
</evidence>
<accession>A0A0G2R2A0</accession>
<feature type="region of interest" description="Disordered" evidence="12">
    <location>
        <begin position="1"/>
        <end position="23"/>
    </location>
</feature>
<name>A0A0G2R2A0_9ADEN</name>
<evidence type="ECO:0000256" key="6">
    <source>
        <dbReference type="ARBA" id="ARBA00022581"/>
    </source>
</evidence>
<organism evidence="14 16">
    <name type="scientific">Human mastadenovirus C</name>
    <dbReference type="NCBI Taxonomy" id="129951"/>
    <lineage>
        <taxon>Viruses</taxon>
        <taxon>Varidnaviria</taxon>
        <taxon>Bamfordvirae</taxon>
        <taxon>Preplasmiviricota</taxon>
        <taxon>Polisuviricotina</taxon>
        <taxon>Pharingeaviricetes</taxon>
        <taxon>Rowavirales</taxon>
        <taxon>Adenoviridae</taxon>
        <taxon>Mastadenovirus</taxon>
        <taxon>Mastadenovirus caesari</taxon>
    </lineage>
</organism>
<comment type="subcellular location">
    <subcellularLocation>
        <location evidence="1">Host nucleus</location>
    </subcellularLocation>
    <subcellularLocation>
        <location evidence="2">Virion</location>
    </subcellularLocation>
</comment>
<evidence type="ECO:0000256" key="5">
    <source>
        <dbReference type="ARBA" id="ARBA00022562"/>
    </source>
</evidence>
<dbReference type="InterPro" id="IPR000931">
    <property type="entry name" value="Adeno_fibre"/>
</dbReference>
<keyword evidence="11" id="KW-1160">Virus entry into host cell</keyword>
<dbReference type="InterPro" id="IPR000939">
    <property type="entry name" value="Adenobir_fibre_prot_rpt/shaft"/>
</dbReference>
<sequence>MKRARPSEDTFNPVYPYDTETGPPTVPFLTPPFVSPNGFQESPPGVLSLRLSEPLVTSNGMLALKMGNGLSLDEAGNLTSQNVTTVSPPLKKTKSNINLEISAPLTVTSEALTVAAAAPLMVAGNTLTMQSQAPLTVHDSKLSIATQGPLTVSEGKLALQTSGPLTTTDSSTLTITASPPLTTATGSLGIDLKEPIYTQNGKLGLKYGAPLHVTDDLNTLTVATGPGVTINNTSLQTKVTGALGFDSQGNMQLNVAGGLRIDSQNRRLILDVSYPFDAQNQLNLRLGQGPLFINSAHDLDINYNKGLYLFTASNNSKKLEVNLSTAKGLMFDATAIAINAGDGLEFGSPNATNTNPLKTKIGHGLEFDSNKAMVPKLGTGLSFDSTGAITVGNKNNDKLTLWTTPAPSPNCRLNAEKDAKLTLVLTKCGSQILATVSVLAVKGSLAPISGTVQSAHLIIRFDENGVLLNNSFLDPEYWNFRNGDLTEGTAYTNAVGFMPNLSAYPKSHGKTAKSNIVSQVYLNGDKTKPVTLTITLNGTQETGDTTPSAYSMSFSWDWSGHNYINEIFATSSYTFSYIAQE</sequence>
<reference evidence="15" key="2">
    <citation type="submission" date="2018-10" db="EMBL/GenBank/DDBJ databases">
        <title>Molecular Evolution and Recombination Characteristics of Species C Human Adenovirus circulating in the Mainland of China.</title>
        <authorList>
            <person name="Mao N."/>
            <person name="Zhu Z."/>
            <person name="Rivailler P."/>
            <person name="Xu W."/>
        </authorList>
    </citation>
    <scope>NUCLEOTIDE SEQUENCE</scope>
    <source>
        <strain evidence="15">Human/Shanxi-CHN/38/2007</strain>
    </source>
</reference>
<feature type="domain" description="Adenoviral fibre protein knob" evidence="13">
    <location>
        <begin position="390"/>
        <end position="581"/>
    </location>
</feature>
<keyword evidence="4" id="KW-0167">Capsid protein</keyword>
<keyword evidence="9" id="KW-0426">Late protein</keyword>
<dbReference type="GO" id="GO:0019028">
    <property type="term" value="C:viral capsid"/>
    <property type="evidence" value="ECO:0007669"/>
    <property type="project" value="UniProtKB-KW"/>
</dbReference>
<dbReference type="GO" id="GO:0046718">
    <property type="term" value="P:symbiont entry into host cell"/>
    <property type="evidence" value="ECO:0007669"/>
    <property type="project" value="UniProtKB-KW"/>
</dbReference>